<dbReference type="OrthoDB" id="9803091at2"/>
<comment type="caution">
    <text evidence="4">The sequence shown here is derived from an EMBL/GenBank/DDBJ whole genome shotgun (WGS) entry which is preliminary data.</text>
</comment>
<dbReference type="EMBL" id="PRLP01000148">
    <property type="protein sequence ID" value="PPC74480.1"/>
    <property type="molecule type" value="Genomic_DNA"/>
</dbReference>
<organism evidence="4 5">
    <name type="scientific">Proteobacteria bacterium 228</name>
    <dbReference type="NCBI Taxonomy" id="2083153"/>
    <lineage>
        <taxon>Bacteria</taxon>
        <taxon>Pseudomonadati</taxon>
        <taxon>Pseudomonadota</taxon>
    </lineage>
</organism>
<dbReference type="Pfam" id="PF13439">
    <property type="entry name" value="Glyco_transf_4"/>
    <property type="match status" value="1"/>
</dbReference>
<dbReference type="PANTHER" id="PTHR12526:SF510">
    <property type="entry name" value="D-INOSITOL 3-PHOSPHATE GLYCOSYLTRANSFERASE"/>
    <property type="match status" value="1"/>
</dbReference>
<protein>
    <submittedName>
        <fullName evidence="4">Glycosyltransferase family 1 protein</fullName>
    </submittedName>
</protein>
<gene>
    <name evidence="4" type="ORF">C4K68_26265</name>
</gene>
<proteinExistence type="predicted"/>
<sequence length="376" mass="41909">MNIAHFETSMNWGGQELRIIEQMEWLLAHGHQVWLIARPGSKILQEALRRQLPAFPLVVKGSLHPLTLLRLMKFLRRHRIELLDCHGNRDAVYAAVCRLLSGLAVVRSRHVTSTVRRGRLSDWVWRHGNDRIVVTAGAIRDNLCQLGLASAERVDVAPAGVDTERFYPERDVSLLRQELGIPVDHRVVASIGMLRPDKGQLYFVEAAADILRHCGKVTFLLVGEATADTQAYKASVMARIEELGIAGQIRHVGYRHDVECFIALADVVAIASIGTEAQTRLVSQCFLSKTSVVATRVGGLPEMIEDQRTGLLVDSKAPVQMAEAIRTCLLQPELAARLADQAYSHARQFMTSEVMMSAMLETYQRSLRHQVQLASS</sequence>
<dbReference type="AlphaFoldDB" id="A0A2S5KI78"/>
<evidence type="ECO:0000259" key="3">
    <source>
        <dbReference type="Pfam" id="PF13439"/>
    </source>
</evidence>
<evidence type="ECO:0000313" key="4">
    <source>
        <dbReference type="EMBL" id="PPC74480.1"/>
    </source>
</evidence>
<reference evidence="4 5" key="1">
    <citation type="submission" date="2018-02" db="EMBL/GenBank/DDBJ databases">
        <title>novel marine gammaproteobacteria from coastal saline agro ecosystem.</title>
        <authorList>
            <person name="Krishnan R."/>
            <person name="Ramesh Kumar N."/>
        </authorList>
    </citation>
    <scope>NUCLEOTIDE SEQUENCE [LARGE SCALE GENOMIC DNA]</scope>
    <source>
        <strain evidence="4 5">228</strain>
    </source>
</reference>
<dbReference type="Gene3D" id="3.40.50.2000">
    <property type="entry name" value="Glycogen Phosphorylase B"/>
    <property type="match status" value="2"/>
</dbReference>
<dbReference type="CDD" id="cd03801">
    <property type="entry name" value="GT4_PimA-like"/>
    <property type="match status" value="1"/>
</dbReference>
<dbReference type="PANTHER" id="PTHR12526">
    <property type="entry name" value="GLYCOSYLTRANSFERASE"/>
    <property type="match status" value="1"/>
</dbReference>
<evidence type="ECO:0000256" key="1">
    <source>
        <dbReference type="ARBA" id="ARBA00022676"/>
    </source>
</evidence>
<dbReference type="Pfam" id="PF13692">
    <property type="entry name" value="Glyco_trans_1_4"/>
    <property type="match status" value="1"/>
</dbReference>
<accession>A0A2S5KI78</accession>
<keyword evidence="1" id="KW-0328">Glycosyltransferase</keyword>
<dbReference type="InterPro" id="IPR028098">
    <property type="entry name" value="Glyco_trans_4-like_N"/>
</dbReference>
<evidence type="ECO:0000256" key="2">
    <source>
        <dbReference type="ARBA" id="ARBA00022679"/>
    </source>
</evidence>
<keyword evidence="2" id="KW-0808">Transferase</keyword>
<dbReference type="GO" id="GO:0016757">
    <property type="term" value="F:glycosyltransferase activity"/>
    <property type="evidence" value="ECO:0007669"/>
    <property type="project" value="UniProtKB-KW"/>
</dbReference>
<dbReference type="Proteomes" id="UP000238196">
    <property type="component" value="Unassembled WGS sequence"/>
</dbReference>
<dbReference type="SUPFAM" id="SSF53756">
    <property type="entry name" value="UDP-Glycosyltransferase/glycogen phosphorylase"/>
    <property type="match status" value="1"/>
</dbReference>
<name>A0A2S5KI78_9PROT</name>
<evidence type="ECO:0000313" key="5">
    <source>
        <dbReference type="Proteomes" id="UP000238196"/>
    </source>
</evidence>
<feature type="domain" description="Glycosyltransferase subfamily 4-like N-terminal" evidence="3">
    <location>
        <begin position="12"/>
        <end position="165"/>
    </location>
</feature>